<evidence type="ECO:0000256" key="3">
    <source>
        <dbReference type="ARBA" id="ARBA00005094"/>
    </source>
</evidence>
<dbReference type="UniPathway" id="UPA00056">
    <property type="reaction ID" value="UER00092"/>
</dbReference>
<dbReference type="Pfam" id="PF08436">
    <property type="entry name" value="DXP_redisom_C"/>
    <property type="match status" value="1"/>
</dbReference>
<keyword evidence="11" id="KW-0413">Isomerase</keyword>
<feature type="domain" description="DXP reductoisomerase C-terminal" evidence="10">
    <location>
        <begin position="103"/>
        <end position="179"/>
    </location>
</feature>
<dbReference type="GO" id="GO:0030145">
    <property type="term" value="F:manganese ion binding"/>
    <property type="evidence" value="ECO:0007669"/>
    <property type="project" value="TreeGrafter"/>
</dbReference>
<dbReference type="PANTHER" id="PTHR30525">
    <property type="entry name" value="1-DEOXY-D-XYLULOSE 5-PHOSPHATE REDUCTOISOMERASE"/>
    <property type="match status" value="1"/>
</dbReference>
<sequence>EGRSPENFGIKRIVITASGGPFLGKSRSELNKVTIEDALKHPNWDMGKKITIDSATLMNKGLEVIEAHHLFGFSPDMIDVLIHPQSIIHSMIEFRDRSCIAQLSVPDMKGPIAYALAYPERLDDTMPFLDLSAVGKLTFQKPDTECFPCLLYAYEAMKEGGTMSAVLNAANEVAEDAFL</sequence>
<dbReference type="Gene3D" id="1.10.1740.10">
    <property type="match status" value="1"/>
</dbReference>
<comment type="cofactor">
    <cofactor evidence="2">
        <name>Mg(2+)</name>
        <dbReference type="ChEBI" id="CHEBI:18420"/>
    </cofactor>
</comment>
<dbReference type="AlphaFoldDB" id="A0A6V8P1R6"/>
<dbReference type="EMBL" id="BLRX01000639">
    <property type="protein sequence ID" value="GFP26475.1"/>
    <property type="molecule type" value="Genomic_DNA"/>
</dbReference>
<proteinExistence type="inferred from homology"/>
<dbReference type="Proteomes" id="UP000543224">
    <property type="component" value="Unassembled WGS sequence"/>
</dbReference>
<feature type="non-terminal residue" evidence="11">
    <location>
        <position position="179"/>
    </location>
</feature>
<feature type="non-terminal residue" evidence="11">
    <location>
        <position position="1"/>
    </location>
</feature>
<dbReference type="GO" id="GO:0030604">
    <property type="term" value="F:1-deoxy-D-xylulose-5-phosphate reductoisomerase activity"/>
    <property type="evidence" value="ECO:0007669"/>
    <property type="project" value="UniProtKB-EC"/>
</dbReference>
<evidence type="ECO:0000259" key="9">
    <source>
        <dbReference type="Pfam" id="PF08436"/>
    </source>
</evidence>
<gene>
    <name evidence="11" type="ORF">HKBW3S25_01969</name>
</gene>
<comment type="caution">
    <text evidence="11">The sequence shown here is derived from an EMBL/GenBank/DDBJ whole genome shotgun (WGS) entry which is preliminary data.</text>
</comment>
<dbReference type="InterPro" id="IPR036169">
    <property type="entry name" value="DXPR_C_sf"/>
</dbReference>
<evidence type="ECO:0000256" key="6">
    <source>
        <dbReference type="ARBA" id="ARBA00022723"/>
    </source>
</evidence>
<protein>
    <recommendedName>
        <fullName evidence="5">1-deoxy-D-xylulose-5-phosphate reductoisomerase</fullName>
        <ecNumber evidence="5">1.1.1.267</ecNumber>
    </recommendedName>
</protein>
<dbReference type="SUPFAM" id="SSF55347">
    <property type="entry name" value="Glyceraldehyde-3-phosphate dehydrogenase-like, C-terminal domain"/>
    <property type="match status" value="1"/>
</dbReference>
<dbReference type="GO" id="GO:0051484">
    <property type="term" value="P:isopentenyl diphosphate biosynthetic process, methylerythritol 4-phosphate pathway involved in terpenoid biosynthetic process"/>
    <property type="evidence" value="ECO:0007669"/>
    <property type="project" value="TreeGrafter"/>
</dbReference>
<keyword evidence="6" id="KW-0479">Metal-binding</keyword>
<comment type="similarity">
    <text evidence="4">Belongs to the DXR family.</text>
</comment>
<evidence type="ECO:0000313" key="12">
    <source>
        <dbReference type="Proteomes" id="UP000543224"/>
    </source>
</evidence>
<evidence type="ECO:0000256" key="8">
    <source>
        <dbReference type="ARBA" id="ARBA00048543"/>
    </source>
</evidence>
<evidence type="ECO:0000256" key="5">
    <source>
        <dbReference type="ARBA" id="ARBA00012366"/>
    </source>
</evidence>
<accession>A0A6V8P1R6</accession>
<evidence type="ECO:0000259" key="10">
    <source>
        <dbReference type="Pfam" id="PF13288"/>
    </source>
</evidence>
<evidence type="ECO:0000256" key="1">
    <source>
        <dbReference type="ARBA" id="ARBA00001936"/>
    </source>
</evidence>
<evidence type="ECO:0000256" key="4">
    <source>
        <dbReference type="ARBA" id="ARBA00006825"/>
    </source>
</evidence>
<dbReference type="InterPro" id="IPR003821">
    <property type="entry name" value="DXP_reductoisomerase"/>
</dbReference>
<reference evidence="11 12" key="1">
    <citation type="journal article" date="2020" name="Front. Microbiol.">
        <title>Single-cell genomics of novel Actinobacteria with the Wood-Ljungdahl pathway discovered in a serpentinizing system.</title>
        <authorList>
            <person name="Merino N."/>
            <person name="Kawai M."/>
            <person name="Boyd E.S."/>
            <person name="Colman D.R."/>
            <person name="McGlynn S.E."/>
            <person name="Nealson K.H."/>
            <person name="Kurokawa K."/>
            <person name="Hongoh Y."/>
        </authorList>
    </citation>
    <scope>NUCLEOTIDE SEQUENCE [LARGE SCALE GENOMIC DNA]</scope>
    <source>
        <strain evidence="11 12">S25</strain>
    </source>
</reference>
<name>A0A6V8P1R6_9ACTN</name>
<dbReference type="InterPro" id="IPR013644">
    <property type="entry name" value="DXP_reductoisomerase_C"/>
</dbReference>
<dbReference type="SUPFAM" id="SSF69055">
    <property type="entry name" value="1-deoxy-D-xylulose-5-phosphate reductoisomerase, C-terminal domain"/>
    <property type="match status" value="1"/>
</dbReference>
<dbReference type="InterPro" id="IPR026877">
    <property type="entry name" value="DXPR_C"/>
</dbReference>
<comment type="pathway">
    <text evidence="3">Isoprenoid biosynthesis; isopentenyl diphosphate biosynthesis via DXP pathway; isopentenyl diphosphate from 1-deoxy-D-xylulose 5-phosphate: step 1/6.</text>
</comment>
<dbReference type="PANTHER" id="PTHR30525:SF0">
    <property type="entry name" value="1-DEOXY-D-XYLULOSE 5-PHOSPHATE REDUCTOISOMERASE, CHLOROPLASTIC"/>
    <property type="match status" value="1"/>
</dbReference>
<keyword evidence="7" id="KW-0560">Oxidoreductase</keyword>
<feature type="domain" description="1-deoxy-D-xylulose 5-phosphate reductoisomerase C-terminal" evidence="9">
    <location>
        <begin position="9"/>
        <end position="71"/>
    </location>
</feature>
<comment type="cofactor">
    <cofactor evidence="1">
        <name>Mn(2+)</name>
        <dbReference type="ChEBI" id="CHEBI:29035"/>
    </cofactor>
</comment>
<dbReference type="GO" id="GO:0070402">
    <property type="term" value="F:NADPH binding"/>
    <property type="evidence" value="ECO:0007669"/>
    <property type="project" value="TreeGrafter"/>
</dbReference>
<dbReference type="EC" id="1.1.1.267" evidence="5"/>
<dbReference type="GO" id="GO:0016853">
    <property type="term" value="F:isomerase activity"/>
    <property type="evidence" value="ECO:0007669"/>
    <property type="project" value="UniProtKB-KW"/>
</dbReference>
<dbReference type="Pfam" id="PF13288">
    <property type="entry name" value="DXPR_C"/>
    <property type="match status" value="1"/>
</dbReference>
<evidence type="ECO:0000256" key="7">
    <source>
        <dbReference type="ARBA" id="ARBA00023002"/>
    </source>
</evidence>
<evidence type="ECO:0000313" key="11">
    <source>
        <dbReference type="EMBL" id="GFP26475.1"/>
    </source>
</evidence>
<organism evidence="11 12">
    <name type="scientific">Candidatus Hakubella thermalkaliphila</name>
    <dbReference type="NCBI Taxonomy" id="2754717"/>
    <lineage>
        <taxon>Bacteria</taxon>
        <taxon>Bacillati</taxon>
        <taxon>Actinomycetota</taxon>
        <taxon>Actinomycetota incertae sedis</taxon>
        <taxon>Candidatus Hakubellales</taxon>
        <taxon>Candidatus Hakubellaceae</taxon>
        <taxon>Candidatus Hakubella</taxon>
    </lineage>
</organism>
<evidence type="ECO:0000256" key="2">
    <source>
        <dbReference type="ARBA" id="ARBA00001946"/>
    </source>
</evidence>
<comment type="catalytic activity">
    <reaction evidence="8">
        <text>2-C-methyl-D-erythritol 4-phosphate + NADP(+) = 1-deoxy-D-xylulose 5-phosphate + NADPH + H(+)</text>
        <dbReference type="Rhea" id="RHEA:13717"/>
        <dbReference type="ChEBI" id="CHEBI:15378"/>
        <dbReference type="ChEBI" id="CHEBI:57783"/>
        <dbReference type="ChEBI" id="CHEBI:57792"/>
        <dbReference type="ChEBI" id="CHEBI:58262"/>
        <dbReference type="ChEBI" id="CHEBI:58349"/>
        <dbReference type="EC" id="1.1.1.267"/>
    </reaction>
    <physiologicalReaction direction="right-to-left" evidence="8">
        <dbReference type="Rhea" id="RHEA:13719"/>
    </physiologicalReaction>
</comment>